<protein>
    <submittedName>
        <fullName evidence="2">Coiled-coil domain-containing protein 180</fullName>
    </submittedName>
</protein>
<dbReference type="PANTHER" id="PTHR21444:SF14">
    <property type="entry name" value="COILED-COIL DOMAIN-CONTAINING PROTEIN 180"/>
    <property type="match status" value="1"/>
</dbReference>
<dbReference type="Proteomes" id="UP000053286">
    <property type="component" value="Unassembled WGS sequence"/>
</dbReference>
<name>A0A087RH14_APTFO</name>
<gene>
    <name evidence="2" type="ORF">AS27_01639</name>
</gene>
<dbReference type="AlphaFoldDB" id="A0A087RH14"/>
<evidence type="ECO:0000313" key="3">
    <source>
        <dbReference type="Proteomes" id="UP000053286"/>
    </source>
</evidence>
<sequence length="175" mass="20141">MPEDLPETFERCAEVLKQKLLSYQSQTDVYYNSCLIEFQDQLKLFEKELPYVSQLAVNSLLKEHEQKLSYSTGQIRHLFNKQLEDWESVKALHKNQLRPSLGHPDNLLQLDALCQEEIKRQKDQADGIHLNTQMLQDCAAECAQNFVSALAAFTEKLLLELDESITIDDVQVASK</sequence>
<accession>A0A087RH14</accession>
<dbReference type="STRING" id="9233.A0A087RH14"/>
<dbReference type="InterPro" id="IPR027914">
    <property type="entry name" value="DUF4456"/>
</dbReference>
<feature type="domain" description="DUF4456" evidence="1">
    <location>
        <begin position="1"/>
        <end position="172"/>
    </location>
</feature>
<reference evidence="2 3" key="1">
    <citation type="submission" date="2014-04" db="EMBL/GenBank/DDBJ databases">
        <title>Genome evolution of avian class.</title>
        <authorList>
            <person name="Zhang G."/>
            <person name="Li C."/>
        </authorList>
    </citation>
    <scope>NUCLEOTIDE SEQUENCE [LARGE SCALE GENOMIC DNA]</scope>
    <source>
        <strain evidence="2">BGI_AS27</strain>
    </source>
</reference>
<organism evidence="2 3">
    <name type="scientific">Aptenodytes forsteri</name>
    <name type="common">Emperor penguin</name>
    <dbReference type="NCBI Taxonomy" id="9233"/>
    <lineage>
        <taxon>Eukaryota</taxon>
        <taxon>Metazoa</taxon>
        <taxon>Chordata</taxon>
        <taxon>Craniata</taxon>
        <taxon>Vertebrata</taxon>
        <taxon>Euteleostomi</taxon>
        <taxon>Archelosauria</taxon>
        <taxon>Archosauria</taxon>
        <taxon>Dinosauria</taxon>
        <taxon>Saurischia</taxon>
        <taxon>Theropoda</taxon>
        <taxon>Coelurosauria</taxon>
        <taxon>Aves</taxon>
        <taxon>Neognathae</taxon>
        <taxon>Neoaves</taxon>
        <taxon>Aequornithes</taxon>
        <taxon>Sphenisciformes</taxon>
        <taxon>Spheniscidae</taxon>
        <taxon>Aptenodytes</taxon>
    </lineage>
</organism>
<dbReference type="Pfam" id="PF14644">
    <property type="entry name" value="DUF4456"/>
    <property type="match status" value="1"/>
</dbReference>
<proteinExistence type="predicted"/>
<evidence type="ECO:0000259" key="1">
    <source>
        <dbReference type="Pfam" id="PF14644"/>
    </source>
</evidence>
<dbReference type="EMBL" id="KL226358">
    <property type="protein sequence ID" value="KFM12768.1"/>
    <property type="molecule type" value="Genomic_DNA"/>
</dbReference>
<evidence type="ECO:0000313" key="2">
    <source>
        <dbReference type="EMBL" id="KFM12768.1"/>
    </source>
</evidence>
<keyword evidence="3" id="KW-1185">Reference proteome</keyword>
<dbReference type="PANTHER" id="PTHR21444">
    <property type="entry name" value="COILED-COIL DOMAIN-CONTAINING PROTEIN 180"/>
    <property type="match status" value="1"/>
</dbReference>